<dbReference type="Pfam" id="PF00534">
    <property type="entry name" value="Glycos_transf_1"/>
    <property type="match status" value="1"/>
</dbReference>
<evidence type="ECO:0000313" key="3">
    <source>
        <dbReference type="EMBL" id="MRX52777.1"/>
    </source>
</evidence>
<evidence type="ECO:0000313" key="4">
    <source>
        <dbReference type="Proteomes" id="UP000441585"/>
    </source>
</evidence>
<dbReference type="AlphaFoldDB" id="A0A6I2M5H8"/>
<keyword evidence="4" id="KW-1185">Reference proteome</keyword>
<dbReference type="GO" id="GO:0016757">
    <property type="term" value="F:glycosyltransferase activity"/>
    <property type="evidence" value="ECO:0007669"/>
    <property type="project" value="InterPro"/>
</dbReference>
<comment type="caution">
    <text evidence="3">The sequence shown here is derived from an EMBL/GenBank/DDBJ whole genome shotgun (WGS) entry which is preliminary data.</text>
</comment>
<dbReference type="PANTHER" id="PTHR12526:SF638">
    <property type="entry name" value="SPORE COAT PROTEIN SA"/>
    <property type="match status" value="1"/>
</dbReference>
<accession>A0A6I2M5H8</accession>
<protein>
    <submittedName>
        <fullName evidence="3">Glycosyltransferase</fullName>
    </submittedName>
</protein>
<proteinExistence type="predicted"/>
<gene>
    <name evidence="3" type="ORF">GJU41_02225</name>
</gene>
<sequence>MKIALIATEKLPVPAIKGGAIQIYLDSIAPLLAQKHDVTILSIQHPDLPETETRNAVHYIRFAESDYLSLLAEHVKNTKYDVIHLCNRPAWIPLLYAESPSSRWILSVHNEMFANDKMTDEEGRACIAAVAQIVTVSDYIGKTITDRFPEAKGKVRTVYSGVDLQTYFPDWTSEGRRLKERVRSELKLRNQKVILFVGRLSKVKGPHILLQAMPEIIKRHPDTVMVFIGSKWFGDNEVNNYVRHLYTLGAMYPENVQFIQFVQPKNIPTLYAMSDIFVCSSQWQEPLARVHYEAMACGLPIITSNRGGNPEVIDEGRNGKVIKNFEDPMAYAEAINSMLDSSGKREEMGRYGRSKAEREFSWNTVSGNLLRVYENGR</sequence>
<feature type="domain" description="Glycosyltransferase subfamily 4-like N-terminal" evidence="2">
    <location>
        <begin position="23"/>
        <end position="165"/>
    </location>
</feature>
<dbReference type="Pfam" id="PF13439">
    <property type="entry name" value="Glyco_transf_4"/>
    <property type="match status" value="1"/>
</dbReference>
<name>A0A6I2M5H8_9BACI</name>
<dbReference type="RefSeq" id="WP_070878303.1">
    <property type="nucleotide sequence ID" value="NZ_CAJGAA010000001.1"/>
</dbReference>
<dbReference type="InterPro" id="IPR001296">
    <property type="entry name" value="Glyco_trans_1"/>
</dbReference>
<feature type="domain" description="Glycosyl transferase family 1" evidence="1">
    <location>
        <begin position="185"/>
        <end position="354"/>
    </location>
</feature>
<dbReference type="Gene3D" id="3.40.50.2000">
    <property type="entry name" value="Glycogen Phosphorylase B"/>
    <property type="match status" value="2"/>
</dbReference>
<organism evidence="3 4">
    <name type="scientific">Metabacillus idriensis</name>
    <dbReference type="NCBI Taxonomy" id="324768"/>
    <lineage>
        <taxon>Bacteria</taxon>
        <taxon>Bacillati</taxon>
        <taxon>Bacillota</taxon>
        <taxon>Bacilli</taxon>
        <taxon>Bacillales</taxon>
        <taxon>Bacillaceae</taxon>
        <taxon>Metabacillus</taxon>
    </lineage>
</organism>
<reference evidence="3 4" key="1">
    <citation type="submission" date="2019-11" db="EMBL/GenBank/DDBJ databases">
        <title>Bacillus idriensis genome.</title>
        <authorList>
            <person name="Konopka E.N."/>
            <person name="Newman J.D."/>
        </authorList>
    </citation>
    <scope>NUCLEOTIDE SEQUENCE [LARGE SCALE GENOMIC DNA]</scope>
    <source>
        <strain evidence="3 4">DSM 19097</strain>
    </source>
</reference>
<dbReference type="EMBL" id="WKKF01000001">
    <property type="protein sequence ID" value="MRX52777.1"/>
    <property type="molecule type" value="Genomic_DNA"/>
</dbReference>
<dbReference type="InterPro" id="IPR028098">
    <property type="entry name" value="Glyco_trans_4-like_N"/>
</dbReference>
<evidence type="ECO:0000259" key="2">
    <source>
        <dbReference type="Pfam" id="PF13439"/>
    </source>
</evidence>
<evidence type="ECO:0000259" key="1">
    <source>
        <dbReference type="Pfam" id="PF00534"/>
    </source>
</evidence>
<dbReference type="SUPFAM" id="SSF53756">
    <property type="entry name" value="UDP-Glycosyltransferase/glycogen phosphorylase"/>
    <property type="match status" value="1"/>
</dbReference>
<dbReference type="PANTHER" id="PTHR12526">
    <property type="entry name" value="GLYCOSYLTRANSFERASE"/>
    <property type="match status" value="1"/>
</dbReference>
<dbReference type="CDD" id="cd03801">
    <property type="entry name" value="GT4_PimA-like"/>
    <property type="match status" value="1"/>
</dbReference>
<keyword evidence="3" id="KW-0808">Transferase</keyword>
<dbReference type="Proteomes" id="UP000441585">
    <property type="component" value="Unassembled WGS sequence"/>
</dbReference>